<dbReference type="InterPro" id="IPR000639">
    <property type="entry name" value="Epox_hydrolase-like"/>
</dbReference>
<dbReference type="PANTHER" id="PTHR43329">
    <property type="entry name" value="EPOXIDE HYDROLASE"/>
    <property type="match status" value="1"/>
</dbReference>
<dbReference type="PRINTS" id="PR00412">
    <property type="entry name" value="EPOXHYDRLASE"/>
</dbReference>
<dbReference type="AlphaFoldDB" id="A0A9X1NKI9"/>
<dbReference type="EMBL" id="JAJOMB010000032">
    <property type="protein sequence ID" value="MCD5316652.1"/>
    <property type="molecule type" value="Genomic_DNA"/>
</dbReference>
<organism evidence="3 4">
    <name type="scientific">Kineosporia babensis</name>
    <dbReference type="NCBI Taxonomy" id="499548"/>
    <lineage>
        <taxon>Bacteria</taxon>
        <taxon>Bacillati</taxon>
        <taxon>Actinomycetota</taxon>
        <taxon>Actinomycetes</taxon>
        <taxon>Kineosporiales</taxon>
        <taxon>Kineosporiaceae</taxon>
        <taxon>Kineosporia</taxon>
    </lineage>
</organism>
<evidence type="ECO:0000313" key="3">
    <source>
        <dbReference type="EMBL" id="MCD5316652.1"/>
    </source>
</evidence>
<dbReference type="RefSeq" id="WP_231449502.1">
    <property type="nucleotide sequence ID" value="NZ_JAJOMB010000032.1"/>
</dbReference>
<keyword evidence="1 3" id="KW-0378">Hydrolase</keyword>
<dbReference type="Pfam" id="PF00561">
    <property type="entry name" value="Abhydrolase_1"/>
    <property type="match status" value="1"/>
</dbReference>
<protein>
    <submittedName>
        <fullName evidence="3">Alpha/beta hydrolase</fullName>
    </submittedName>
</protein>
<sequence>MNNVPHLPEGFADTFTSRTVEVNGLKLHAVVGGQGPALLLLPGWPQFWYAWRLAMPALAQNFSVVAIDLRGMGASDKPDAGYDPVSLASDAAGAMQALGHEKYYVAGYDLGMIVGYALTAAHPELVMKLAVMESILPGLSPMPPLLMDPQTNELVWHFVFNRLESINEQLVSGREGLYFSHQFATKAATPEKIPAQAVDVYVEALRDPATLRASFEYYRANDMFDQIAALKAAGPLTMPVLAVGGEVGIREGVEQALRMVAEDVQGDLAPDAAHFIPEEAPEWTSRRLLEFFLA</sequence>
<feature type="domain" description="AB hydrolase-1" evidence="2">
    <location>
        <begin position="36"/>
        <end position="159"/>
    </location>
</feature>
<keyword evidence="4" id="KW-1185">Reference proteome</keyword>
<accession>A0A9X1NKI9</accession>
<proteinExistence type="predicted"/>
<evidence type="ECO:0000313" key="4">
    <source>
        <dbReference type="Proteomes" id="UP001138997"/>
    </source>
</evidence>
<evidence type="ECO:0000259" key="2">
    <source>
        <dbReference type="Pfam" id="PF00561"/>
    </source>
</evidence>
<dbReference type="Gene3D" id="3.40.50.1820">
    <property type="entry name" value="alpha/beta hydrolase"/>
    <property type="match status" value="1"/>
</dbReference>
<comment type="caution">
    <text evidence="3">The sequence shown here is derived from an EMBL/GenBank/DDBJ whole genome shotgun (WGS) entry which is preliminary data.</text>
</comment>
<dbReference type="Proteomes" id="UP001138997">
    <property type="component" value="Unassembled WGS sequence"/>
</dbReference>
<dbReference type="SUPFAM" id="SSF53474">
    <property type="entry name" value="alpha/beta-Hydrolases"/>
    <property type="match status" value="1"/>
</dbReference>
<dbReference type="GO" id="GO:0016787">
    <property type="term" value="F:hydrolase activity"/>
    <property type="evidence" value="ECO:0007669"/>
    <property type="project" value="UniProtKB-KW"/>
</dbReference>
<dbReference type="InterPro" id="IPR029058">
    <property type="entry name" value="AB_hydrolase_fold"/>
</dbReference>
<dbReference type="InterPro" id="IPR000073">
    <property type="entry name" value="AB_hydrolase_1"/>
</dbReference>
<gene>
    <name evidence="3" type="ORF">LR394_37715</name>
</gene>
<reference evidence="3" key="1">
    <citation type="submission" date="2021-11" db="EMBL/GenBank/DDBJ databases">
        <title>Streptomyces corallinus and Kineosporia corallina sp. nov., two new coral-derived marine actinobacteria.</title>
        <authorList>
            <person name="Buangrab K."/>
            <person name="Sutthacheep M."/>
            <person name="Yeemin T."/>
            <person name="Harunari E."/>
            <person name="Igarashi Y."/>
            <person name="Sripreechasak P."/>
            <person name="Kanchanasin P."/>
            <person name="Tanasupawat S."/>
            <person name="Phongsopitanun W."/>
        </authorList>
    </citation>
    <scope>NUCLEOTIDE SEQUENCE</scope>
    <source>
        <strain evidence="3">JCM 31032</strain>
    </source>
</reference>
<name>A0A9X1NKI9_9ACTN</name>
<evidence type="ECO:0000256" key="1">
    <source>
        <dbReference type="ARBA" id="ARBA00022801"/>
    </source>
</evidence>